<protein>
    <submittedName>
        <fullName evidence="1">Uncharacterized protein</fullName>
    </submittedName>
</protein>
<accession>A0AAW2CJ39</accession>
<evidence type="ECO:0000313" key="1">
    <source>
        <dbReference type="EMBL" id="KAK9997811.1"/>
    </source>
</evidence>
<gene>
    <name evidence="1" type="ORF">SO802_017414</name>
</gene>
<evidence type="ECO:0000313" key="2">
    <source>
        <dbReference type="Proteomes" id="UP001459277"/>
    </source>
</evidence>
<reference evidence="1 2" key="1">
    <citation type="submission" date="2024-01" db="EMBL/GenBank/DDBJ databases">
        <title>A telomere-to-telomere, gap-free genome of sweet tea (Lithocarpus litseifolius).</title>
        <authorList>
            <person name="Zhou J."/>
        </authorList>
    </citation>
    <scope>NUCLEOTIDE SEQUENCE [LARGE SCALE GENOMIC DNA]</scope>
    <source>
        <strain evidence="1">Zhou-2022a</strain>
        <tissue evidence="1">Leaf</tissue>
    </source>
</reference>
<dbReference type="AlphaFoldDB" id="A0AAW2CJ39"/>
<organism evidence="1 2">
    <name type="scientific">Lithocarpus litseifolius</name>
    <dbReference type="NCBI Taxonomy" id="425828"/>
    <lineage>
        <taxon>Eukaryota</taxon>
        <taxon>Viridiplantae</taxon>
        <taxon>Streptophyta</taxon>
        <taxon>Embryophyta</taxon>
        <taxon>Tracheophyta</taxon>
        <taxon>Spermatophyta</taxon>
        <taxon>Magnoliopsida</taxon>
        <taxon>eudicotyledons</taxon>
        <taxon>Gunneridae</taxon>
        <taxon>Pentapetalae</taxon>
        <taxon>rosids</taxon>
        <taxon>fabids</taxon>
        <taxon>Fagales</taxon>
        <taxon>Fagaceae</taxon>
        <taxon>Lithocarpus</taxon>
    </lineage>
</organism>
<sequence length="59" mass="6901">MKFYITRQFKKFMKNANAKGIGKDRMQSSCHYSRAKTKGKRMLGMAVTIQEPRQREKGC</sequence>
<comment type="caution">
    <text evidence="1">The sequence shown here is derived from an EMBL/GenBank/DDBJ whole genome shotgun (WGS) entry which is preliminary data.</text>
</comment>
<proteinExistence type="predicted"/>
<keyword evidence="2" id="KW-1185">Reference proteome</keyword>
<dbReference type="EMBL" id="JAZDWU010000006">
    <property type="protein sequence ID" value="KAK9997811.1"/>
    <property type="molecule type" value="Genomic_DNA"/>
</dbReference>
<name>A0AAW2CJ39_9ROSI</name>
<dbReference type="Proteomes" id="UP001459277">
    <property type="component" value="Unassembled WGS sequence"/>
</dbReference>